<dbReference type="Pfam" id="PF26502">
    <property type="entry name" value="DUF8167_2nd"/>
    <property type="match status" value="1"/>
</dbReference>
<dbReference type="PROSITE" id="PS51202">
    <property type="entry name" value="RCK_C"/>
    <property type="match status" value="1"/>
</dbReference>
<reference evidence="4 5" key="1">
    <citation type="submission" date="2015-08" db="EMBL/GenBank/DDBJ databases">
        <title>Genomes of Isolates from Cabo Rojo, PR.</title>
        <authorList>
            <person name="Sanchez-Nieves R.L."/>
            <person name="Montalvo-Rodriguez R."/>
        </authorList>
    </citation>
    <scope>NUCLEOTIDE SEQUENCE [LARGE SCALE GENOMIC DNA]</scope>
    <source>
        <strain evidence="4 5">SL3</strain>
    </source>
</reference>
<dbReference type="OrthoDB" id="157524at2157"/>
<evidence type="ECO:0000313" key="4">
    <source>
        <dbReference type="EMBL" id="KOX94465.1"/>
    </source>
</evidence>
<sequence>MYCPRAGSDLLPATQDVDMASLPVEVLMGIYLGLLVGVIPALVSWALGFSFKYFTGITVPGFGVVVLAIALAGVSGGLMALADKSITQAPNAERVITAIILVGMVSLYAHSKGDQLGATFPKRLSLQGLREKKLSADVVEFVGGRDEVRIRIVGDVADMEGYPPLSEPLRADIRNEEWRFPADLRIGELERRMEERLKSEFDLGDASVSIDEQGQATVVAAPPFSGLSKRVGDNRHAVSVEALLPTGLARNDEVTVLTEDAQVRGTVVSARSDPVADETPAETPTEPEIADTDAPPTPVRAPTTDGGEGRLTVAVTRTDVQPLLRSARPKVVVEPRGTHREYELVSLLRRAGNRFRRLTVRTDGPLDGTTLRDAHVRETYDVAIAAIRTPDGWQVAPRGDAVVEAGDELYAIGRRTDLDAFAEAVA</sequence>
<name>A0A0M9ANI6_9EURY</name>
<feature type="transmembrane region" description="Helical" evidence="2">
    <location>
        <begin position="29"/>
        <end position="51"/>
    </location>
</feature>
<keyword evidence="2" id="KW-0472">Membrane</keyword>
<dbReference type="PATRIC" id="fig|1705562.3.peg.1136"/>
<feature type="domain" description="RCK C-terminal" evidence="3">
    <location>
        <begin position="343"/>
        <end position="426"/>
    </location>
</feature>
<organism evidence="4 5">
    <name type="scientific">Haloarcula rubripromontorii</name>
    <dbReference type="NCBI Taxonomy" id="1705562"/>
    <lineage>
        <taxon>Archaea</taxon>
        <taxon>Methanobacteriati</taxon>
        <taxon>Methanobacteriota</taxon>
        <taxon>Stenosarchaea group</taxon>
        <taxon>Halobacteria</taxon>
        <taxon>Halobacteriales</taxon>
        <taxon>Haloarculaceae</taxon>
        <taxon>Haloarcula</taxon>
    </lineage>
</organism>
<keyword evidence="5" id="KW-1185">Reference proteome</keyword>
<evidence type="ECO:0000256" key="1">
    <source>
        <dbReference type="SAM" id="MobiDB-lite"/>
    </source>
</evidence>
<dbReference type="Pfam" id="PF26503">
    <property type="entry name" value="DUF8167_3rd"/>
    <property type="match status" value="1"/>
</dbReference>
<evidence type="ECO:0000256" key="2">
    <source>
        <dbReference type="SAM" id="Phobius"/>
    </source>
</evidence>
<dbReference type="RefSeq" id="WP_053966236.1">
    <property type="nucleotide sequence ID" value="NZ_JAWJXX010000009.1"/>
</dbReference>
<dbReference type="InterPro" id="IPR058480">
    <property type="entry name" value="DUF8167_N"/>
</dbReference>
<dbReference type="GO" id="GO:0008324">
    <property type="term" value="F:monoatomic cation transmembrane transporter activity"/>
    <property type="evidence" value="ECO:0007669"/>
    <property type="project" value="InterPro"/>
</dbReference>
<accession>A0A0M9ANI6</accession>
<dbReference type="AlphaFoldDB" id="A0A0M9ANI6"/>
<keyword evidence="2" id="KW-0812">Transmembrane</keyword>
<dbReference type="InterPro" id="IPR058603">
    <property type="entry name" value="DUF8167_2nd"/>
</dbReference>
<keyword evidence="2" id="KW-1133">Transmembrane helix</keyword>
<dbReference type="Proteomes" id="UP000037729">
    <property type="component" value="Unassembled WGS sequence"/>
</dbReference>
<dbReference type="InterPro" id="IPR036721">
    <property type="entry name" value="RCK_C_sf"/>
</dbReference>
<comment type="caution">
    <text evidence="4">The sequence shown here is derived from an EMBL/GenBank/DDBJ whole genome shotgun (WGS) entry which is preliminary data.</text>
</comment>
<feature type="region of interest" description="Disordered" evidence="1">
    <location>
        <begin position="267"/>
        <end position="308"/>
    </location>
</feature>
<evidence type="ECO:0000259" key="3">
    <source>
        <dbReference type="PROSITE" id="PS51202"/>
    </source>
</evidence>
<proteinExistence type="predicted"/>
<dbReference type="STRING" id="1705562.AMS69_00985"/>
<dbReference type="Pfam" id="PF02080">
    <property type="entry name" value="TrkA_C"/>
    <property type="match status" value="1"/>
</dbReference>
<gene>
    <name evidence="4" type="ORF">AMS69_00985</name>
</gene>
<dbReference type="InterPro" id="IPR006037">
    <property type="entry name" value="RCK_C"/>
</dbReference>
<dbReference type="EMBL" id="LIUF01000001">
    <property type="protein sequence ID" value="KOX94465.1"/>
    <property type="molecule type" value="Genomic_DNA"/>
</dbReference>
<dbReference type="Gene3D" id="3.30.70.1450">
    <property type="entry name" value="Regulator of K+ conductance, C-terminal domain"/>
    <property type="match status" value="1"/>
</dbReference>
<dbReference type="InterPro" id="IPR058604">
    <property type="entry name" value="DUF8167_3rd"/>
</dbReference>
<evidence type="ECO:0000313" key="5">
    <source>
        <dbReference type="Proteomes" id="UP000037729"/>
    </source>
</evidence>
<protein>
    <submittedName>
        <fullName evidence="4">Potassium transporter TrkA</fullName>
    </submittedName>
</protein>
<feature type="transmembrane region" description="Helical" evidence="2">
    <location>
        <begin position="57"/>
        <end position="82"/>
    </location>
</feature>
<dbReference type="GO" id="GO:0006813">
    <property type="term" value="P:potassium ion transport"/>
    <property type="evidence" value="ECO:0007669"/>
    <property type="project" value="InterPro"/>
</dbReference>
<dbReference type="SUPFAM" id="SSF116726">
    <property type="entry name" value="TrkA C-terminal domain-like"/>
    <property type="match status" value="1"/>
</dbReference>
<dbReference type="Pfam" id="PF26501">
    <property type="entry name" value="DUF8167"/>
    <property type="match status" value="1"/>
</dbReference>